<dbReference type="Gene3D" id="3.90.180.10">
    <property type="entry name" value="Medium-chain alcohol dehydrogenases, catalytic domain"/>
    <property type="match status" value="1"/>
</dbReference>
<evidence type="ECO:0000313" key="2">
    <source>
        <dbReference type="EMBL" id="EOA84240.1"/>
    </source>
</evidence>
<dbReference type="InterPro" id="IPR011032">
    <property type="entry name" value="GroES-like_sf"/>
</dbReference>
<dbReference type="GeneID" id="19402457"/>
<dbReference type="EMBL" id="KB908814">
    <property type="protein sequence ID" value="EOA84240.1"/>
    <property type="molecule type" value="Genomic_DNA"/>
</dbReference>
<proteinExistence type="predicted"/>
<organism evidence="2 3">
    <name type="scientific">Exserohilum turcicum (strain 28A)</name>
    <name type="common">Northern leaf blight fungus</name>
    <name type="synonym">Setosphaeria turcica</name>
    <dbReference type="NCBI Taxonomy" id="671987"/>
    <lineage>
        <taxon>Eukaryota</taxon>
        <taxon>Fungi</taxon>
        <taxon>Dikarya</taxon>
        <taxon>Ascomycota</taxon>
        <taxon>Pezizomycotina</taxon>
        <taxon>Dothideomycetes</taxon>
        <taxon>Pleosporomycetidae</taxon>
        <taxon>Pleosporales</taxon>
        <taxon>Pleosporineae</taxon>
        <taxon>Pleosporaceae</taxon>
        <taxon>Exserohilum</taxon>
    </lineage>
</organism>
<reference evidence="2 3" key="2">
    <citation type="journal article" date="2013" name="PLoS Genet.">
        <title>Comparative genome structure, secondary metabolite, and effector coding capacity across Cochliobolus pathogens.</title>
        <authorList>
            <person name="Condon B.J."/>
            <person name="Leng Y."/>
            <person name="Wu D."/>
            <person name="Bushley K.E."/>
            <person name="Ohm R.A."/>
            <person name="Otillar R."/>
            <person name="Martin J."/>
            <person name="Schackwitz W."/>
            <person name="Grimwood J."/>
            <person name="MohdZainudin N."/>
            <person name="Xue C."/>
            <person name="Wang R."/>
            <person name="Manning V.A."/>
            <person name="Dhillon B."/>
            <person name="Tu Z.J."/>
            <person name="Steffenson B.J."/>
            <person name="Salamov A."/>
            <person name="Sun H."/>
            <person name="Lowry S."/>
            <person name="LaButti K."/>
            <person name="Han J."/>
            <person name="Copeland A."/>
            <person name="Lindquist E."/>
            <person name="Barry K."/>
            <person name="Schmutz J."/>
            <person name="Baker S.E."/>
            <person name="Ciuffetti L.M."/>
            <person name="Grigoriev I.V."/>
            <person name="Zhong S."/>
            <person name="Turgeon B.G."/>
        </authorList>
    </citation>
    <scope>NUCLEOTIDE SEQUENCE [LARGE SCALE GENOMIC DNA]</scope>
    <source>
        <strain evidence="3">28A</strain>
    </source>
</reference>
<dbReference type="HOGENOM" id="CLU_2016640_0_0_1"/>
<gene>
    <name evidence="2" type="ORF">SETTUDRAFT_21596</name>
</gene>
<accession>R0IG82</accession>
<dbReference type="OrthoDB" id="3941538at2759"/>
<dbReference type="RefSeq" id="XP_008028039.1">
    <property type="nucleotide sequence ID" value="XM_008029848.1"/>
</dbReference>
<name>R0IG82_EXST2</name>
<reference evidence="2 3" key="1">
    <citation type="journal article" date="2012" name="PLoS Pathog.">
        <title>Diverse lifestyles and strategies of plant pathogenesis encoded in the genomes of eighteen Dothideomycetes fungi.</title>
        <authorList>
            <person name="Ohm R.A."/>
            <person name="Feau N."/>
            <person name="Henrissat B."/>
            <person name="Schoch C.L."/>
            <person name="Horwitz B.A."/>
            <person name="Barry K.W."/>
            <person name="Condon B.J."/>
            <person name="Copeland A.C."/>
            <person name="Dhillon B."/>
            <person name="Glaser F."/>
            <person name="Hesse C.N."/>
            <person name="Kosti I."/>
            <person name="LaButti K."/>
            <person name="Lindquist E.A."/>
            <person name="Lucas S."/>
            <person name="Salamov A.A."/>
            <person name="Bradshaw R.E."/>
            <person name="Ciuffetti L."/>
            <person name="Hamelin R.C."/>
            <person name="Kema G.H.J."/>
            <person name="Lawrence C."/>
            <person name="Scott J.A."/>
            <person name="Spatafora J.W."/>
            <person name="Turgeon B.G."/>
            <person name="de Wit P.J.G.M."/>
            <person name="Zhong S."/>
            <person name="Goodwin S.B."/>
            <person name="Grigoriev I.V."/>
        </authorList>
    </citation>
    <scope>NUCLEOTIDE SEQUENCE [LARGE SCALE GENOMIC DNA]</scope>
    <source>
        <strain evidence="3">28A</strain>
    </source>
</reference>
<dbReference type="Proteomes" id="UP000016935">
    <property type="component" value="Unassembled WGS sequence"/>
</dbReference>
<protein>
    <recommendedName>
        <fullName evidence="1">Alcohol dehydrogenase-like N-terminal domain-containing protein</fullName>
    </recommendedName>
</protein>
<sequence>MEGERIHIVTEAPGRPNTLHWVREVEPETHAAGVHFKDMLISMKLVDHVGRSHGLESAGIVRRVGVKVEELKPGNRVAAIQCDMMLKLLIVHEIIGVKIADSLSSIIVGKYSIPRHRIFNSCN</sequence>
<evidence type="ECO:0000313" key="3">
    <source>
        <dbReference type="Proteomes" id="UP000016935"/>
    </source>
</evidence>
<dbReference type="InterPro" id="IPR013154">
    <property type="entry name" value="ADH-like_N"/>
</dbReference>
<dbReference type="AlphaFoldDB" id="R0IG82"/>
<evidence type="ECO:0000259" key="1">
    <source>
        <dbReference type="Pfam" id="PF08240"/>
    </source>
</evidence>
<keyword evidence="3" id="KW-1185">Reference proteome</keyword>
<dbReference type="STRING" id="671987.R0IG82"/>
<dbReference type="Pfam" id="PF08240">
    <property type="entry name" value="ADH_N"/>
    <property type="match status" value="1"/>
</dbReference>
<feature type="domain" description="Alcohol dehydrogenase-like N-terminal" evidence="1">
    <location>
        <begin position="28"/>
        <end position="84"/>
    </location>
</feature>
<dbReference type="SUPFAM" id="SSF50129">
    <property type="entry name" value="GroES-like"/>
    <property type="match status" value="1"/>
</dbReference>